<evidence type="ECO:0000256" key="10">
    <source>
        <dbReference type="ARBA" id="ARBA00022982"/>
    </source>
</evidence>
<feature type="domain" description="Cytochrome oxidase subunit II transmembrane region profile" evidence="18">
    <location>
        <begin position="1"/>
        <end position="91"/>
    </location>
</feature>
<evidence type="ECO:0000256" key="9">
    <source>
        <dbReference type="ARBA" id="ARBA00022967"/>
    </source>
</evidence>
<dbReference type="AlphaFoldDB" id="A0A649UB86"/>
<keyword evidence="4 15" id="KW-0813">Transport</keyword>
<dbReference type="InterPro" id="IPR002429">
    <property type="entry name" value="CcO_II-like_C"/>
</dbReference>
<evidence type="ECO:0000256" key="1">
    <source>
        <dbReference type="ARBA" id="ARBA00004141"/>
    </source>
</evidence>
<keyword evidence="10 15" id="KW-0249">Electron transport</keyword>
<evidence type="ECO:0000256" key="2">
    <source>
        <dbReference type="ARBA" id="ARBA00007866"/>
    </source>
</evidence>
<organism evidence="19">
    <name type="scientific">Physidae sp. PE4</name>
    <dbReference type="NCBI Taxonomy" id="2665902"/>
    <lineage>
        <taxon>Eukaryota</taxon>
        <taxon>Metazoa</taxon>
        <taxon>Spiralia</taxon>
        <taxon>Lophotrochozoa</taxon>
        <taxon>Mollusca</taxon>
        <taxon>Gastropoda</taxon>
        <taxon>Heterobranchia</taxon>
        <taxon>Euthyneura</taxon>
        <taxon>Panpulmonata</taxon>
        <taxon>Hygrophila</taxon>
        <taxon>Lymnaeoidea</taxon>
        <taxon>Physidae</taxon>
    </lineage>
</organism>
<dbReference type="PANTHER" id="PTHR22888">
    <property type="entry name" value="CYTOCHROME C OXIDASE, SUBUNIT II"/>
    <property type="match status" value="1"/>
</dbReference>
<evidence type="ECO:0000256" key="13">
    <source>
        <dbReference type="ARBA" id="ARBA00023136"/>
    </source>
</evidence>
<dbReference type="GO" id="GO:0005507">
    <property type="term" value="F:copper ion binding"/>
    <property type="evidence" value="ECO:0007669"/>
    <property type="project" value="InterPro"/>
</dbReference>
<evidence type="ECO:0000256" key="14">
    <source>
        <dbReference type="ARBA" id="ARBA00049512"/>
    </source>
</evidence>
<dbReference type="InterPro" id="IPR036257">
    <property type="entry name" value="Cyt_c_oxidase_su2_TM_sf"/>
</dbReference>
<keyword evidence="11 16" id="KW-1133">Transmembrane helix</keyword>
<dbReference type="Pfam" id="PF00116">
    <property type="entry name" value="COX2"/>
    <property type="match status" value="1"/>
</dbReference>
<comment type="catalytic activity">
    <reaction evidence="14">
        <text>4 Fe(II)-[cytochrome c] + O2 + 8 H(+)(in) = 4 Fe(III)-[cytochrome c] + 2 H2O + 4 H(+)(out)</text>
        <dbReference type="Rhea" id="RHEA:11436"/>
        <dbReference type="Rhea" id="RHEA-COMP:10350"/>
        <dbReference type="Rhea" id="RHEA-COMP:14399"/>
        <dbReference type="ChEBI" id="CHEBI:15377"/>
        <dbReference type="ChEBI" id="CHEBI:15378"/>
        <dbReference type="ChEBI" id="CHEBI:15379"/>
        <dbReference type="ChEBI" id="CHEBI:29033"/>
        <dbReference type="ChEBI" id="CHEBI:29034"/>
        <dbReference type="EC" id="7.1.1.9"/>
    </reaction>
    <physiologicalReaction direction="left-to-right" evidence="14">
        <dbReference type="Rhea" id="RHEA:11437"/>
    </physiologicalReaction>
</comment>
<keyword evidence="8" id="KW-0460">Magnesium</keyword>
<dbReference type="InterPro" id="IPR008972">
    <property type="entry name" value="Cupredoxin"/>
</dbReference>
<evidence type="ECO:0000256" key="8">
    <source>
        <dbReference type="ARBA" id="ARBA00022842"/>
    </source>
</evidence>
<keyword evidence="13 15" id="KW-0472">Membrane</keyword>
<evidence type="ECO:0000256" key="3">
    <source>
        <dbReference type="ARBA" id="ARBA00015946"/>
    </source>
</evidence>
<dbReference type="PROSITE" id="PS50857">
    <property type="entry name" value="COX2_CUA"/>
    <property type="match status" value="1"/>
</dbReference>
<dbReference type="InterPro" id="IPR011759">
    <property type="entry name" value="Cyt_c_oxidase_su2_TM_dom"/>
</dbReference>
<reference evidence="19" key="1">
    <citation type="submission" date="2018-11" db="EMBL/GenBank/DDBJ databases">
        <title>An uncharacterized physid snail from NM.</title>
        <authorList>
            <person name="Adema C.M."/>
        </authorList>
    </citation>
    <scope>NUCLEOTIDE SEQUENCE</scope>
    <source>
        <strain evidence="19">PE4</strain>
    </source>
</reference>
<evidence type="ECO:0000256" key="6">
    <source>
        <dbReference type="ARBA" id="ARBA00022692"/>
    </source>
</evidence>
<accession>A0A649UB86</accession>
<keyword evidence="9" id="KW-1278">Translocase</keyword>
<geneLocation type="mitochondrion" evidence="19"/>
<evidence type="ECO:0000313" key="19">
    <source>
        <dbReference type="EMBL" id="QGI24273.1"/>
    </source>
</evidence>
<dbReference type="PROSITE" id="PS50999">
    <property type="entry name" value="COX2_TM"/>
    <property type="match status" value="1"/>
</dbReference>
<feature type="transmembrane region" description="Helical" evidence="16">
    <location>
        <begin position="64"/>
        <end position="87"/>
    </location>
</feature>
<protein>
    <recommendedName>
        <fullName evidence="3 15">Cytochrome c oxidase subunit 2</fullName>
    </recommendedName>
</protein>
<comment type="subcellular location">
    <subcellularLocation>
        <location evidence="1">Membrane</location>
        <topology evidence="1">Multi-pass membrane protein</topology>
    </subcellularLocation>
    <subcellularLocation>
        <location evidence="15">Mitochondrion inner membrane</location>
        <topology evidence="15">Multi-pass membrane protein</topology>
    </subcellularLocation>
</comment>
<evidence type="ECO:0000259" key="17">
    <source>
        <dbReference type="PROSITE" id="PS50857"/>
    </source>
</evidence>
<evidence type="ECO:0000259" key="18">
    <source>
        <dbReference type="PROSITE" id="PS50999"/>
    </source>
</evidence>
<dbReference type="GO" id="GO:0004129">
    <property type="term" value="F:cytochrome-c oxidase activity"/>
    <property type="evidence" value="ECO:0007669"/>
    <property type="project" value="UniProtKB-EC"/>
</dbReference>
<dbReference type="InterPro" id="IPR001505">
    <property type="entry name" value="Copper_CuA"/>
</dbReference>
<evidence type="ECO:0000256" key="5">
    <source>
        <dbReference type="ARBA" id="ARBA00022660"/>
    </source>
</evidence>
<dbReference type="PANTHER" id="PTHR22888:SF9">
    <property type="entry name" value="CYTOCHROME C OXIDASE SUBUNIT 2"/>
    <property type="match status" value="1"/>
</dbReference>
<evidence type="ECO:0000256" key="12">
    <source>
        <dbReference type="ARBA" id="ARBA00023008"/>
    </source>
</evidence>
<dbReference type="InterPro" id="IPR045187">
    <property type="entry name" value="CcO_II"/>
</dbReference>
<comment type="function">
    <text evidence="15">Component of the cytochrome c oxidase, the last enzyme in the mitochondrial electron transport chain which drives oxidative phosphorylation. The respiratory chain contains 3 multisubunit complexes succinate dehydrogenase (complex II, CII), ubiquinol-cytochrome c oxidoreductase (cytochrome b-c1 complex, complex III, CIII) and cytochrome c oxidase (complex IV, CIV), that cooperate to transfer electrons derived from NADH and succinate to molecular oxygen, creating an electrochemical gradient over the inner membrane that drives transmembrane transport and the ATP synthase. Cytochrome c oxidase is the component of the respiratory chain that catalyzes the reduction of oxygen to water. Electrons originating from reduced cytochrome c in the intermembrane space (IMS) are transferred via the dinuclear copper A center (CU(A)) of subunit 2 and heme A of subunit 1 to the active site in subunit 1, a binuclear center (BNC) formed by heme A3 and copper B (CU(B)). The BNC reduces molecular oxygen to 2 water molecules using 4 electrons from cytochrome c in the IMS and 4 protons from the mitochondrial matrix.</text>
</comment>
<keyword evidence="15 19" id="KW-0496">Mitochondrion</keyword>
<evidence type="ECO:0000256" key="16">
    <source>
        <dbReference type="SAM" id="Phobius"/>
    </source>
</evidence>
<evidence type="ECO:0000256" key="7">
    <source>
        <dbReference type="ARBA" id="ARBA00022723"/>
    </source>
</evidence>
<dbReference type="Gene3D" id="1.10.287.90">
    <property type="match status" value="1"/>
</dbReference>
<name>A0A649UB86_9GAST</name>
<feature type="domain" description="Cytochrome oxidase subunit II copper A binding" evidence="17">
    <location>
        <begin position="92"/>
        <end position="207"/>
    </location>
</feature>
<dbReference type="GO" id="GO:0042773">
    <property type="term" value="P:ATP synthesis coupled electron transport"/>
    <property type="evidence" value="ECO:0007669"/>
    <property type="project" value="TreeGrafter"/>
</dbReference>
<dbReference type="SUPFAM" id="SSF81464">
    <property type="entry name" value="Cytochrome c oxidase subunit II-like, transmembrane region"/>
    <property type="match status" value="1"/>
</dbReference>
<dbReference type="GO" id="GO:0005743">
    <property type="term" value="C:mitochondrial inner membrane"/>
    <property type="evidence" value="ECO:0007669"/>
    <property type="project" value="UniProtKB-SubCell"/>
</dbReference>
<evidence type="ECO:0000256" key="11">
    <source>
        <dbReference type="ARBA" id="ARBA00022989"/>
    </source>
</evidence>
<keyword evidence="5 15" id="KW-0679">Respiratory chain</keyword>
<dbReference type="Gene3D" id="2.60.40.420">
    <property type="entry name" value="Cupredoxins - blue copper proteins"/>
    <property type="match status" value="1"/>
</dbReference>
<dbReference type="PRINTS" id="PR01166">
    <property type="entry name" value="CYCOXIDASEII"/>
</dbReference>
<gene>
    <name evidence="19" type="primary">cox2</name>
</gene>
<keyword evidence="15" id="KW-0999">Mitochondrion inner membrane</keyword>
<comment type="similarity">
    <text evidence="2 15">Belongs to the cytochrome c oxidase subunit 2 family.</text>
</comment>
<keyword evidence="7 15" id="KW-0479">Metal-binding</keyword>
<dbReference type="EMBL" id="MK242069">
    <property type="protein sequence ID" value="QGI24273.1"/>
    <property type="molecule type" value="Genomic_DNA"/>
</dbReference>
<evidence type="ECO:0000256" key="4">
    <source>
        <dbReference type="ARBA" id="ARBA00022448"/>
    </source>
</evidence>
<dbReference type="Pfam" id="PF02790">
    <property type="entry name" value="COX2_TM"/>
    <property type="match status" value="1"/>
</dbReference>
<comment type="cofactor">
    <cofactor evidence="15">
        <name>Cu cation</name>
        <dbReference type="ChEBI" id="CHEBI:23378"/>
    </cofactor>
    <text evidence="15">Binds a copper A center.</text>
</comment>
<sequence length="207" mass="23183">MSFWGQMGFMDPSSPLMEEMIMFHDHAMSILVAIFVFVVLIGCKFTFSSYSSRLMIENHMLETIWTIVPAIVLILLAGPSLVLLYLLDDVPSEGLMLKVVGSQWYWTTESGNNTMTECYLKSDSLVRNLEVDSPIILRAQLNYSSMVTSSDVLHSFAVPSFAIKVDAVPGRLNVVNFFPNYPGVYYGQCSEICGANHAFMPIEIKVK</sequence>
<keyword evidence="6 15" id="KW-0812">Transmembrane</keyword>
<dbReference type="PROSITE" id="PS00078">
    <property type="entry name" value="COX2"/>
    <property type="match status" value="1"/>
</dbReference>
<keyword evidence="12 15" id="KW-0186">Copper</keyword>
<evidence type="ECO:0000256" key="15">
    <source>
        <dbReference type="RuleBase" id="RU000457"/>
    </source>
</evidence>
<feature type="transmembrane region" description="Helical" evidence="16">
    <location>
        <begin position="20"/>
        <end position="43"/>
    </location>
</feature>
<dbReference type="SUPFAM" id="SSF49503">
    <property type="entry name" value="Cupredoxins"/>
    <property type="match status" value="1"/>
</dbReference>
<proteinExistence type="inferred from homology"/>